<evidence type="ECO:0000313" key="3">
    <source>
        <dbReference type="Proteomes" id="UP000442695"/>
    </source>
</evidence>
<dbReference type="EMBL" id="WOWR01000033">
    <property type="protein sequence ID" value="KAF0252872.1"/>
    <property type="molecule type" value="Genomic_DNA"/>
</dbReference>
<accession>A0A7V8J2X4</accession>
<sequence length="191" mass="22012">MKFSLEQYSNVVNATEEPKWVTSPTKRNLYQEVNKAFNRIKTLMEAGTVLGVKDRRIVARNIAKESGVHDSLLNKRRQPEIHELITNKNAELEDLWESLSATKYSAGKKPTKEEIKKELRSQTSEIDRLTNLRLAEALTAAISNQMIDSHRTLIATIEHLKAENSELQTRNEELSKQLRQMMKTVTMTKYK</sequence>
<evidence type="ECO:0000256" key="1">
    <source>
        <dbReference type="SAM" id="Coils"/>
    </source>
</evidence>
<feature type="coiled-coil region" evidence="1">
    <location>
        <begin position="112"/>
        <end position="184"/>
    </location>
</feature>
<evidence type="ECO:0000313" key="2">
    <source>
        <dbReference type="EMBL" id="KAF0252872.1"/>
    </source>
</evidence>
<keyword evidence="1" id="KW-0175">Coiled coil</keyword>
<name>A0A7V8J2X4_PSEPU</name>
<reference evidence="2 3" key="1">
    <citation type="submission" date="2019-12" db="EMBL/GenBank/DDBJ databases">
        <authorList>
            <person name="Woiski C."/>
        </authorList>
    </citation>
    <scope>NUCLEOTIDE SEQUENCE [LARGE SCALE GENOMIC DNA]</scope>
    <source>
        <strain evidence="2 3">BOE100</strain>
    </source>
</reference>
<proteinExistence type="predicted"/>
<dbReference type="RefSeq" id="WP_156859461.1">
    <property type="nucleotide sequence ID" value="NZ_WOWR01000033.1"/>
</dbReference>
<dbReference type="Proteomes" id="UP000442695">
    <property type="component" value="Unassembled WGS sequence"/>
</dbReference>
<protein>
    <submittedName>
        <fullName evidence="2">Uncharacterized protein</fullName>
    </submittedName>
</protein>
<comment type="caution">
    <text evidence="2">The sequence shown here is derived from an EMBL/GenBank/DDBJ whole genome shotgun (WGS) entry which is preliminary data.</text>
</comment>
<organism evidence="2 3">
    <name type="scientific">Pseudomonas putida</name>
    <name type="common">Arthrobacter siderocapsulatus</name>
    <dbReference type="NCBI Taxonomy" id="303"/>
    <lineage>
        <taxon>Bacteria</taxon>
        <taxon>Pseudomonadati</taxon>
        <taxon>Pseudomonadota</taxon>
        <taxon>Gammaproteobacteria</taxon>
        <taxon>Pseudomonadales</taxon>
        <taxon>Pseudomonadaceae</taxon>
        <taxon>Pseudomonas</taxon>
    </lineage>
</organism>
<gene>
    <name evidence="2" type="ORF">GN299_20775</name>
</gene>
<dbReference type="AlphaFoldDB" id="A0A7V8J2X4"/>